<dbReference type="Gene3D" id="1.10.1420.10">
    <property type="match status" value="2"/>
</dbReference>
<dbReference type="GO" id="GO:0030983">
    <property type="term" value="F:mismatched DNA binding"/>
    <property type="evidence" value="ECO:0007669"/>
    <property type="project" value="InterPro"/>
</dbReference>
<accession>A0AAD2CPZ4</accession>
<dbReference type="SUPFAM" id="SSF48334">
    <property type="entry name" value="DNA repair protein MutS, domain III"/>
    <property type="match status" value="1"/>
</dbReference>
<comment type="similarity">
    <text evidence="1">Belongs to the DNA mismatch repair MutS family.</text>
</comment>
<gene>
    <name evidence="7" type="ORF">CYCCA115_LOCUS6946</name>
</gene>
<organism evidence="7 8">
    <name type="scientific">Cylindrotheca closterium</name>
    <dbReference type="NCBI Taxonomy" id="2856"/>
    <lineage>
        <taxon>Eukaryota</taxon>
        <taxon>Sar</taxon>
        <taxon>Stramenopiles</taxon>
        <taxon>Ochrophyta</taxon>
        <taxon>Bacillariophyta</taxon>
        <taxon>Bacillariophyceae</taxon>
        <taxon>Bacillariophycidae</taxon>
        <taxon>Bacillariales</taxon>
        <taxon>Bacillariaceae</taxon>
        <taxon>Cylindrotheca</taxon>
    </lineage>
</organism>
<dbReference type="PROSITE" id="PS00486">
    <property type="entry name" value="DNA_MISMATCH_REPAIR_2"/>
    <property type="match status" value="1"/>
</dbReference>
<dbReference type="AlphaFoldDB" id="A0AAD2CPZ4"/>
<dbReference type="Proteomes" id="UP001295423">
    <property type="component" value="Unassembled WGS sequence"/>
</dbReference>
<dbReference type="InterPro" id="IPR027417">
    <property type="entry name" value="P-loop_NTPase"/>
</dbReference>
<name>A0AAD2CPZ4_9STRA</name>
<dbReference type="PANTHER" id="PTHR11361">
    <property type="entry name" value="DNA MISMATCH REPAIR PROTEIN MUTS FAMILY MEMBER"/>
    <property type="match status" value="1"/>
</dbReference>
<dbReference type="PANTHER" id="PTHR11361:SF20">
    <property type="entry name" value="MUTS PROTEIN HOMOLOG 5"/>
    <property type="match status" value="1"/>
</dbReference>
<evidence type="ECO:0000313" key="8">
    <source>
        <dbReference type="Proteomes" id="UP001295423"/>
    </source>
</evidence>
<dbReference type="Pfam" id="PF05192">
    <property type="entry name" value="MutS_III"/>
    <property type="match status" value="1"/>
</dbReference>
<dbReference type="InterPro" id="IPR045076">
    <property type="entry name" value="MutS"/>
</dbReference>
<dbReference type="GO" id="GO:0005524">
    <property type="term" value="F:ATP binding"/>
    <property type="evidence" value="ECO:0007669"/>
    <property type="project" value="UniProtKB-KW"/>
</dbReference>
<dbReference type="InterPro" id="IPR000432">
    <property type="entry name" value="DNA_mismatch_repair_MutS_C"/>
</dbReference>
<keyword evidence="4" id="KW-0238">DNA-binding</keyword>
<keyword evidence="8" id="KW-1185">Reference proteome</keyword>
<feature type="region of interest" description="Disordered" evidence="5">
    <location>
        <begin position="1"/>
        <end position="90"/>
    </location>
</feature>
<evidence type="ECO:0000256" key="1">
    <source>
        <dbReference type="ARBA" id="ARBA00006271"/>
    </source>
</evidence>
<dbReference type="SUPFAM" id="SSF52540">
    <property type="entry name" value="P-loop containing nucleoside triphosphate hydrolases"/>
    <property type="match status" value="1"/>
</dbReference>
<dbReference type="GO" id="GO:0140664">
    <property type="term" value="F:ATP-dependent DNA damage sensor activity"/>
    <property type="evidence" value="ECO:0007669"/>
    <property type="project" value="InterPro"/>
</dbReference>
<evidence type="ECO:0000313" key="7">
    <source>
        <dbReference type="EMBL" id="CAJ1940246.1"/>
    </source>
</evidence>
<dbReference type="Gene3D" id="3.40.50.300">
    <property type="entry name" value="P-loop containing nucleotide triphosphate hydrolases"/>
    <property type="match status" value="1"/>
</dbReference>
<dbReference type="GO" id="GO:0005634">
    <property type="term" value="C:nucleus"/>
    <property type="evidence" value="ECO:0007669"/>
    <property type="project" value="TreeGrafter"/>
</dbReference>
<evidence type="ECO:0000256" key="2">
    <source>
        <dbReference type="ARBA" id="ARBA00022741"/>
    </source>
</evidence>
<dbReference type="EMBL" id="CAKOGP040000890">
    <property type="protein sequence ID" value="CAJ1940246.1"/>
    <property type="molecule type" value="Genomic_DNA"/>
</dbReference>
<comment type="caution">
    <text evidence="7">The sequence shown here is derived from an EMBL/GenBank/DDBJ whole genome shotgun (WGS) entry which is preliminary data.</text>
</comment>
<feature type="domain" description="DNA mismatch repair proteins mutS family" evidence="6">
    <location>
        <begin position="817"/>
        <end position="833"/>
    </location>
</feature>
<evidence type="ECO:0000256" key="3">
    <source>
        <dbReference type="ARBA" id="ARBA00022840"/>
    </source>
</evidence>
<sequence>MRRIRRAQSSVSRTSKKSRSSTVVAQRSVASTTTRSRRSLRHDDDPGGEHQIDYDDDDDDGDNYFQGYHTNASASYQPIHPPPHALTQSTMGVGNVIPHHAPPHMHEAMVFVTVVQDGSTLAFAGYDEERNEIILECANNVTTQNGDQESLIERFWDLTKPTLLLLGTKILSNATLLETLTKKPNSIALLNDDNDDDDDLLGHAPSQTAAPNNEPAAGGDVTDTTTTIPPSIPYRLMKSKSLELQSCKTRILQKLRVLSLLRGDDDDDHDHGQILAREHAPAYSQRQQRSFPASSNGHNVFRPSAYHSLAALIDFDSRAQVQALGCLISYLQESVFRLAMDQGVVTIDRIVLAKSYQYMRVDASTLHSLHIFSTEHHPLQLQQQGNNSKEGWSLFSLLDRTKSKGGRKLLKEWMLRPLISLDKIQQRQDAVQLFVMEQQNQAGTLLQFLAKIGPMDSILLKLQKCSTQPNDFLILIKTLSAALSIASTLHDDLLPRLDRQRRPEEWQYWNQLLERCHGNLLYHIQKRIMDVLDEELMLEQGGGDFVIRRGFHPQLDEWKDQYEDLEVTLEGMAEDLTHQFPHLKDLSVVFVPQVGFLVCLLKAILLQDKVELPQDFALIFSQDDEAFFKCDEMAELDKNIGDLDGFIKDTEGIIVGELEEAILEHDSELRESFLALAELDCLLAFASCSVDLKFTRPQMEPASHNRIVIKDGRHPLQEIITETEFIPNHVQIDNTERLVVLSGPNYSGKSCYLRQVGLLVYMAHLGCFIPCSEAVISVTDQICARISTVETCAVPQSSFQLDLTNMASILLRATSQSLVLIDEFGKGTSPASGIAILGAALKRLSQIGCRTLCTTHFLEIFSLGVIEDNTNGFKARQMAIHLPNDNDDTVVPLFQLQDGVAKSSAGLICAKRAGLNPTIVGRAKEIIQTLRNGRQLTPFQDATASEFELSTEERDMLKHLFNVESWEAAGEGEIRSLIQKVSLVSSG</sequence>
<proteinExistence type="inferred from homology"/>
<feature type="region of interest" description="Disordered" evidence="5">
    <location>
        <begin position="191"/>
        <end position="230"/>
    </location>
</feature>
<evidence type="ECO:0000256" key="5">
    <source>
        <dbReference type="SAM" id="MobiDB-lite"/>
    </source>
</evidence>
<dbReference type="SMART" id="SM00533">
    <property type="entry name" value="MUTSd"/>
    <property type="match status" value="1"/>
</dbReference>
<dbReference type="SMART" id="SM00534">
    <property type="entry name" value="MUTSac"/>
    <property type="match status" value="1"/>
</dbReference>
<reference evidence="7" key="1">
    <citation type="submission" date="2023-08" db="EMBL/GenBank/DDBJ databases">
        <authorList>
            <person name="Audoor S."/>
            <person name="Bilcke G."/>
        </authorList>
    </citation>
    <scope>NUCLEOTIDE SEQUENCE</scope>
</reference>
<feature type="compositionally biased region" description="Basic and acidic residues" evidence="5">
    <location>
        <begin position="41"/>
        <end position="53"/>
    </location>
</feature>
<dbReference type="GO" id="GO:0051026">
    <property type="term" value="P:chiasma assembly"/>
    <property type="evidence" value="ECO:0007669"/>
    <property type="project" value="TreeGrafter"/>
</dbReference>
<dbReference type="GO" id="GO:0006298">
    <property type="term" value="P:mismatch repair"/>
    <property type="evidence" value="ECO:0007669"/>
    <property type="project" value="InterPro"/>
</dbReference>
<keyword evidence="3" id="KW-0067">ATP-binding</keyword>
<dbReference type="InterPro" id="IPR036187">
    <property type="entry name" value="DNA_mismatch_repair_MutS_sf"/>
</dbReference>
<evidence type="ECO:0000256" key="4">
    <source>
        <dbReference type="ARBA" id="ARBA00023125"/>
    </source>
</evidence>
<protein>
    <recommendedName>
        <fullName evidence="6">DNA mismatch repair proteins mutS family domain-containing protein</fullName>
    </recommendedName>
</protein>
<dbReference type="InterPro" id="IPR007696">
    <property type="entry name" value="DNA_mismatch_repair_MutS_core"/>
</dbReference>
<keyword evidence="2" id="KW-0547">Nucleotide-binding</keyword>
<dbReference type="Pfam" id="PF00488">
    <property type="entry name" value="MutS_V"/>
    <property type="match status" value="1"/>
</dbReference>
<evidence type="ECO:0000259" key="6">
    <source>
        <dbReference type="PROSITE" id="PS00486"/>
    </source>
</evidence>